<dbReference type="Pfam" id="PF12840">
    <property type="entry name" value="HTH_20"/>
    <property type="match status" value="1"/>
</dbReference>
<dbReference type="PANTHER" id="PTHR38600:SF1">
    <property type="entry name" value="TRANSCRIPTIONAL REGULATORY PROTEIN"/>
    <property type="match status" value="1"/>
</dbReference>
<organism evidence="2 3">
    <name type="scientific">Halomarina salina</name>
    <dbReference type="NCBI Taxonomy" id="1872699"/>
    <lineage>
        <taxon>Archaea</taxon>
        <taxon>Methanobacteriati</taxon>
        <taxon>Methanobacteriota</taxon>
        <taxon>Stenosarchaea group</taxon>
        <taxon>Halobacteria</taxon>
        <taxon>Halobacteriales</taxon>
        <taxon>Natronomonadaceae</taxon>
        <taxon>Halomarina</taxon>
    </lineage>
</organism>
<gene>
    <name evidence="2" type="ORF">ACFPYI_16245</name>
</gene>
<evidence type="ECO:0000259" key="1">
    <source>
        <dbReference type="SMART" id="SM00418"/>
    </source>
</evidence>
<dbReference type="CDD" id="cd00090">
    <property type="entry name" value="HTH_ARSR"/>
    <property type="match status" value="1"/>
</dbReference>
<dbReference type="AlphaFoldDB" id="A0ABD5RR37"/>
<feature type="domain" description="HTH arsR-type" evidence="1">
    <location>
        <begin position="12"/>
        <end position="91"/>
    </location>
</feature>
<dbReference type="Proteomes" id="UP001596099">
    <property type="component" value="Unassembled WGS sequence"/>
</dbReference>
<sequence length="106" mass="12053">MEAVLWYVLTGTRGGPNRARILRTLHNRPRNANRLANDLDLDYKTIRHHLDVLVDNDIVTTSGDDYGAIYMPSDRARQQWETVETVLDAVEETNDGTNQDADPDTE</sequence>
<evidence type="ECO:0000313" key="2">
    <source>
        <dbReference type="EMBL" id="MFC5972887.1"/>
    </source>
</evidence>
<dbReference type="InterPro" id="IPR001845">
    <property type="entry name" value="HTH_ArsR_DNA-bd_dom"/>
</dbReference>
<keyword evidence="3" id="KW-1185">Reference proteome</keyword>
<protein>
    <submittedName>
        <fullName evidence="2">Winged helix-turn-helix domain-containing protein</fullName>
    </submittedName>
</protein>
<proteinExistence type="predicted"/>
<name>A0ABD5RR37_9EURY</name>
<dbReference type="PANTHER" id="PTHR38600">
    <property type="entry name" value="TRANSCRIPTIONAL REGULATORY PROTEIN"/>
    <property type="match status" value="1"/>
</dbReference>
<dbReference type="RefSeq" id="WP_247416822.1">
    <property type="nucleotide sequence ID" value="NZ_JALLGW010000001.1"/>
</dbReference>
<dbReference type="EMBL" id="JBHSQH010000001">
    <property type="protein sequence ID" value="MFC5972887.1"/>
    <property type="molecule type" value="Genomic_DNA"/>
</dbReference>
<dbReference type="InterPro" id="IPR036390">
    <property type="entry name" value="WH_DNA-bd_sf"/>
</dbReference>
<accession>A0ABD5RR37</accession>
<dbReference type="InterPro" id="IPR036388">
    <property type="entry name" value="WH-like_DNA-bd_sf"/>
</dbReference>
<comment type="caution">
    <text evidence="2">The sequence shown here is derived from an EMBL/GenBank/DDBJ whole genome shotgun (WGS) entry which is preliminary data.</text>
</comment>
<dbReference type="SMART" id="SM00418">
    <property type="entry name" value="HTH_ARSR"/>
    <property type="match status" value="1"/>
</dbReference>
<dbReference type="Gene3D" id="1.10.10.10">
    <property type="entry name" value="Winged helix-like DNA-binding domain superfamily/Winged helix DNA-binding domain"/>
    <property type="match status" value="1"/>
</dbReference>
<evidence type="ECO:0000313" key="3">
    <source>
        <dbReference type="Proteomes" id="UP001596099"/>
    </source>
</evidence>
<dbReference type="SUPFAM" id="SSF46785">
    <property type="entry name" value="Winged helix' DNA-binding domain"/>
    <property type="match status" value="1"/>
</dbReference>
<reference evidence="2 3" key="1">
    <citation type="journal article" date="2019" name="Int. J. Syst. Evol. Microbiol.">
        <title>The Global Catalogue of Microorganisms (GCM) 10K type strain sequencing project: providing services to taxonomists for standard genome sequencing and annotation.</title>
        <authorList>
            <consortium name="The Broad Institute Genomics Platform"/>
            <consortium name="The Broad Institute Genome Sequencing Center for Infectious Disease"/>
            <person name="Wu L."/>
            <person name="Ma J."/>
        </authorList>
    </citation>
    <scope>NUCLEOTIDE SEQUENCE [LARGE SCALE GENOMIC DNA]</scope>
    <source>
        <strain evidence="2 3">CGMCC 1.12543</strain>
    </source>
</reference>
<dbReference type="InterPro" id="IPR011991">
    <property type="entry name" value="ArsR-like_HTH"/>
</dbReference>